<dbReference type="InterPro" id="IPR011989">
    <property type="entry name" value="ARM-like"/>
</dbReference>
<evidence type="ECO:0000256" key="1">
    <source>
        <dbReference type="SAM" id="MobiDB-lite"/>
    </source>
</evidence>
<evidence type="ECO:0000313" key="2">
    <source>
        <dbReference type="EMBL" id="TGZ59835.1"/>
    </source>
</evidence>
<dbReference type="OrthoDB" id="6229456at2759"/>
<feature type="compositionally biased region" description="Basic residues" evidence="1">
    <location>
        <begin position="629"/>
        <end position="640"/>
    </location>
</feature>
<organism evidence="2 3">
    <name type="scientific">Opisthorchis felineus</name>
    <dbReference type="NCBI Taxonomy" id="147828"/>
    <lineage>
        <taxon>Eukaryota</taxon>
        <taxon>Metazoa</taxon>
        <taxon>Spiralia</taxon>
        <taxon>Lophotrochozoa</taxon>
        <taxon>Platyhelminthes</taxon>
        <taxon>Trematoda</taxon>
        <taxon>Digenea</taxon>
        <taxon>Opisthorchiida</taxon>
        <taxon>Opisthorchiata</taxon>
        <taxon>Opisthorchiidae</taxon>
        <taxon>Opisthorchis</taxon>
    </lineage>
</organism>
<feature type="region of interest" description="Disordered" evidence="1">
    <location>
        <begin position="629"/>
        <end position="649"/>
    </location>
</feature>
<comment type="caution">
    <text evidence="2">The sequence shown here is derived from an EMBL/GenBank/DDBJ whole genome shotgun (WGS) entry which is preliminary data.</text>
</comment>
<sequence>MNIPSNENGCNHYIMTAVNRIRHIRNEDFVIVELGQLESYLSSCLDLQNLSVQTTQTISSLLINLIRHDKLQSSCMRVVYLLLQSTCHPILKNILLGELESEIHNRFPVFPPSLQQIVWFCYQAHLLSTSNSGPLLKFLLFQTRNQEWDKYSLSMTARRVKAIFTNYPEVTLSYQDLLISLMFLLEQVMQDNSSEMFRFCVDCCNFILGHVDSQTLSRLVKQIPDRLTNVLFSLLETTHHNMLAETPSKLQPVMSHHGFSSVDRKIHMVDMIRIPKCREIELIPRQIRLKLSHKLDSRSREKAAECLKEHYWNYLDKMPSQFHSASNENLSSVLSWFVKLAKDDNCRVVYKVLQALEAVFKCLSRDTIEKHVKSIVGFLLTPALMRSKLVQRSLQKLVTVLLHPVSAELIFNEIFRLATGTYCFQRQVQCLRAMSIILSHYPQLSIDKRLIISHLIVWLKNKDVQLQDTAIDFAAALSRLLDVQQKHDSTKNGISKFDGDALFTVISESLHNQLPCSIVDPILRKLEERSMDNVEKVRNSLMKVPKTDDFLRMYSRDVNMENGSRTKYQGESQRTYLEIHANENRVKLVLPTANRHPSFANTFETRHNGWKQACQSSAALRTDCRRSSKHKGLHHARHKTFASQSEVGNGELPAPHQAEGVFDCNYAYRKQRTNLDRNSKHGAIAAQLPQLCNNIELSDESMCSARTLNESSVETMGLEDGSENGIDEMIHECYLNQSHATCRDPDIDSTDQSSKKQDNLKTERSEQIPESQTEAKTIFDKEATTTFLATHRTGGVVNRMHSQQSVRRKDFKKSKRTRAKNTWSPKSSSDEISHCLNLLRSSDWERQLEGLKRAQSSLQLDTSGEFDRLFKNEEELRTFTSALLSASRNLRSQVSRAAINTIQAFGNLLTSNGQGFLWDSQADKILHAILARIGGDTSTKFLLNDAYKALEVVVSCLTPARAIVTLSKQVYEQKVKSSNSRLAVATQLDRLILKAKNTSSLPRQLGSDGLQRLLKVSAQFLVDGILNIRICGQNILTVLLNKFDLEETCRRTLSEPQWRNVEKLLVPRKTNAR</sequence>
<feature type="region of interest" description="Disordered" evidence="1">
    <location>
        <begin position="801"/>
        <end position="828"/>
    </location>
</feature>
<feature type="compositionally biased region" description="Basic and acidic residues" evidence="1">
    <location>
        <begin position="753"/>
        <end position="767"/>
    </location>
</feature>
<reference evidence="2 3" key="1">
    <citation type="journal article" date="2019" name="BMC Genomics">
        <title>New insights from Opisthorchis felineus genome: update on genomics of the epidemiologically important liver flukes.</title>
        <authorList>
            <person name="Ershov N.I."/>
            <person name="Mordvinov V.A."/>
            <person name="Prokhortchouk E.B."/>
            <person name="Pakharukova M.Y."/>
            <person name="Gunbin K.V."/>
            <person name="Ustyantsev K."/>
            <person name="Genaev M.A."/>
            <person name="Blinov A.G."/>
            <person name="Mazur A."/>
            <person name="Boulygina E."/>
            <person name="Tsygankova S."/>
            <person name="Khrameeva E."/>
            <person name="Chekanov N."/>
            <person name="Fan G."/>
            <person name="Xiao A."/>
            <person name="Zhang H."/>
            <person name="Xu X."/>
            <person name="Yang H."/>
            <person name="Solovyev V."/>
            <person name="Lee S.M."/>
            <person name="Liu X."/>
            <person name="Afonnikov D.A."/>
            <person name="Skryabin K.G."/>
        </authorList>
    </citation>
    <scope>NUCLEOTIDE SEQUENCE [LARGE SCALE GENOMIC DNA]</scope>
    <source>
        <strain evidence="2">AK-0245</strain>
        <tissue evidence="2">Whole organism</tissue>
    </source>
</reference>
<keyword evidence="3" id="KW-1185">Reference proteome</keyword>
<dbReference type="SUPFAM" id="SSF48371">
    <property type="entry name" value="ARM repeat"/>
    <property type="match status" value="1"/>
</dbReference>
<dbReference type="Gene3D" id="1.25.10.10">
    <property type="entry name" value="Leucine-rich Repeat Variant"/>
    <property type="match status" value="2"/>
</dbReference>
<gene>
    <name evidence="2" type="ORF">CRM22_008841</name>
</gene>
<dbReference type="InterPro" id="IPR016024">
    <property type="entry name" value="ARM-type_fold"/>
</dbReference>
<dbReference type="Proteomes" id="UP000308267">
    <property type="component" value="Unassembled WGS sequence"/>
</dbReference>
<dbReference type="AlphaFoldDB" id="A0A4S2L9B5"/>
<feature type="region of interest" description="Disordered" evidence="1">
    <location>
        <begin position="743"/>
        <end position="775"/>
    </location>
</feature>
<accession>A0A4S2L9B5</accession>
<dbReference type="EMBL" id="SJOL01008668">
    <property type="protein sequence ID" value="TGZ59835.1"/>
    <property type="molecule type" value="Genomic_DNA"/>
</dbReference>
<evidence type="ECO:0008006" key="4">
    <source>
        <dbReference type="Google" id="ProtNLM"/>
    </source>
</evidence>
<protein>
    <recommendedName>
        <fullName evidence="4">TOG domain-containing protein</fullName>
    </recommendedName>
</protein>
<proteinExistence type="predicted"/>
<name>A0A4S2L9B5_OPIFE</name>
<evidence type="ECO:0000313" key="3">
    <source>
        <dbReference type="Proteomes" id="UP000308267"/>
    </source>
</evidence>
<feature type="compositionally biased region" description="Basic residues" evidence="1">
    <location>
        <begin position="809"/>
        <end position="819"/>
    </location>
</feature>